<sequence>MKKKRGAMQGNQEGRAMGQDGGGRRMLVDAAHDRLEGLIVDGTLAPGRFLSIQDLQTISGLSRTPAHQAVMRLAHDTLMTIHPRQGVRIAPIDLMRETLLLELRADMERFLVRLAADRASPAQRRQMRQIAMALRNKGGAMPIEIFNPLDLRIDRLILAAGGEPFLENTLRPLHTLFRRIGWLHHAHIEGRGDLSETVALHAGVLEAIAARDETEAVAASDRLIGYVRQMLETLAARIDPVLLDSSLEPLDLP</sequence>
<proteinExistence type="predicted"/>
<evidence type="ECO:0000313" key="6">
    <source>
        <dbReference type="EMBL" id="RUT30102.1"/>
    </source>
</evidence>
<dbReference type="PANTHER" id="PTHR43537">
    <property type="entry name" value="TRANSCRIPTIONAL REGULATOR, GNTR FAMILY"/>
    <property type="match status" value="1"/>
</dbReference>
<keyword evidence="2" id="KW-0238">DNA-binding</keyword>
<feature type="domain" description="HTH gntR-type" evidence="5">
    <location>
        <begin position="25"/>
        <end position="92"/>
    </location>
</feature>
<dbReference type="PROSITE" id="PS50949">
    <property type="entry name" value="HTH_GNTR"/>
    <property type="match status" value="1"/>
</dbReference>
<dbReference type="AlphaFoldDB" id="A0A433X7S2"/>
<dbReference type="InterPro" id="IPR036390">
    <property type="entry name" value="WH_DNA-bd_sf"/>
</dbReference>
<dbReference type="Pfam" id="PF07729">
    <property type="entry name" value="FCD"/>
    <property type="match status" value="1"/>
</dbReference>
<keyword evidence="7" id="KW-1185">Reference proteome</keyword>
<protein>
    <submittedName>
        <fullName evidence="6">GntR family transcriptional regulator</fullName>
    </submittedName>
</protein>
<feature type="region of interest" description="Disordered" evidence="4">
    <location>
        <begin position="1"/>
        <end position="23"/>
    </location>
</feature>
<dbReference type="InterPro" id="IPR036388">
    <property type="entry name" value="WH-like_DNA-bd_sf"/>
</dbReference>
<dbReference type="InterPro" id="IPR000524">
    <property type="entry name" value="Tscrpt_reg_HTH_GntR"/>
</dbReference>
<evidence type="ECO:0000256" key="3">
    <source>
        <dbReference type="ARBA" id="ARBA00023163"/>
    </source>
</evidence>
<dbReference type="Gene3D" id="1.10.10.10">
    <property type="entry name" value="Winged helix-like DNA-binding domain superfamily/Winged helix DNA-binding domain"/>
    <property type="match status" value="1"/>
</dbReference>
<dbReference type="PANTHER" id="PTHR43537:SF45">
    <property type="entry name" value="GNTR FAMILY REGULATORY PROTEIN"/>
    <property type="match status" value="1"/>
</dbReference>
<dbReference type="InterPro" id="IPR008920">
    <property type="entry name" value="TF_FadR/GntR_C"/>
</dbReference>
<reference evidence="6 7" key="1">
    <citation type="journal article" date="2016" name="Int. J. Syst. Evol. Microbiol.">
        <title>Arsenicitalea aurantiaca gen. nov., sp. nov., a new member of the family Hyphomicrobiaceae, isolated from high-arsenic sediment.</title>
        <authorList>
            <person name="Mu Y."/>
            <person name="Zhou L."/>
            <person name="Zeng X.C."/>
            <person name="Liu L."/>
            <person name="Pan Y."/>
            <person name="Chen X."/>
            <person name="Wang J."/>
            <person name="Li S."/>
            <person name="Li W.J."/>
            <person name="Wang Y."/>
        </authorList>
    </citation>
    <scope>NUCLEOTIDE SEQUENCE [LARGE SCALE GENOMIC DNA]</scope>
    <source>
        <strain evidence="6 7">42-50</strain>
    </source>
</reference>
<dbReference type="Proteomes" id="UP000281547">
    <property type="component" value="Unassembled WGS sequence"/>
</dbReference>
<keyword evidence="3" id="KW-0804">Transcription</keyword>
<dbReference type="GO" id="GO:0003700">
    <property type="term" value="F:DNA-binding transcription factor activity"/>
    <property type="evidence" value="ECO:0007669"/>
    <property type="project" value="InterPro"/>
</dbReference>
<dbReference type="Gene3D" id="1.20.120.530">
    <property type="entry name" value="GntR ligand-binding domain-like"/>
    <property type="match status" value="1"/>
</dbReference>
<name>A0A433X7S2_9HYPH</name>
<dbReference type="SMART" id="SM00895">
    <property type="entry name" value="FCD"/>
    <property type="match status" value="1"/>
</dbReference>
<dbReference type="Pfam" id="PF00392">
    <property type="entry name" value="GntR"/>
    <property type="match status" value="1"/>
</dbReference>
<gene>
    <name evidence="6" type="ORF">EMQ25_12300</name>
</gene>
<dbReference type="GO" id="GO:0003677">
    <property type="term" value="F:DNA binding"/>
    <property type="evidence" value="ECO:0007669"/>
    <property type="project" value="UniProtKB-KW"/>
</dbReference>
<comment type="caution">
    <text evidence="6">The sequence shown here is derived from an EMBL/GenBank/DDBJ whole genome shotgun (WGS) entry which is preliminary data.</text>
</comment>
<dbReference type="EMBL" id="RZNJ01000004">
    <property type="protein sequence ID" value="RUT30102.1"/>
    <property type="molecule type" value="Genomic_DNA"/>
</dbReference>
<dbReference type="OrthoDB" id="8114900at2"/>
<keyword evidence="1" id="KW-0805">Transcription regulation</keyword>
<dbReference type="SUPFAM" id="SSF48008">
    <property type="entry name" value="GntR ligand-binding domain-like"/>
    <property type="match status" value="1"/>
</dbReference>
<dbReference type="SUPFAM" id="SSF46785">
    <property type="entry name" value="Winged helix' DNA-binding domain"/>
    <property type="match status" value="1"/>
</dbReference>
<dbReference type="RefSeq" id="WP_127188882.1">
    <property type="nucleotide sequence ID" value="NZ_RZNJ01000004.1"/>
</dbReference>
<evidence type="ECO:0000256" key="2">
    <source>
        <dbReference type="ARBA" id="ARBA00023125"/>
    </source>
</evidence>
<organism evidence="6 7">
    <name type="scientific">Arsenicitalea aurantiaca</name>
    <dbReference type="NCBI Taxonomy" id="1783274"/>
    <lineage>
        <taxon>Bacteria</taxon>
        <taxon>Pseudomonadati</taxon>
        <taxon>Pseudomonadota</taxon>
        <taxon>Alphaproteobacteria</taxon>
        <taxon>Hyphomicrobiales</taxon>
        <taxon>Devosiaceae</taxon>
        <taxon>Arsenicitalea</taxon>
    </lineage>
</organism>
<dbReference type="InterPro" id="IPR011711">
    <property type="entry name" value="GntR_C"/>
</dbReference>
<evidence type="ECO:0000313" key="7">
    <source>
        <dbReference type="Proteomes" id="UP000281547"/>
    </source>
</evidence>
<evidence type="ECO:0000256" key="4">
    <source>
        <dbReference type="SAM" id="MobiDB-lite"/>
    </source>
</evidence>
<accession>A0A433X7S2</accession>
<dbReference type="SMART" id="SM00345">
    <property type="entry name" value="HTH_GNTR"/>
    <property type="match status" value="1"/>
</dbReference>
<evidence type="ECO:0000259" key="5">
    <source>
        <dbReference type="PROSITE" id="PS50949"/>
    </source>
</evidence>
<evidence type="ECO:0000256" key="1">
    <source>
        <dbReference type="ARBA" id="ARBA00023015"/>
    </source>
</evidence>